<dbReference type="EMBL" id="CP003281">
    <property type="protein sequence ID" value="AFL84941.1"/>
    <property type="molecule type" value="Genomic_DNA"/>
</dbReference>
<reference evidence="2" key="1">
    <citation type="submission" date="2012-06" db="EMBL/GenBank/DDBJ databases">
        <title>The complete genome of Belliella baltica DSM 15883.</title>
        <authorList>
            <person name="Lucas S."/>
            <person name="Copeland A."/>
            <person name="Lapidus A."/>
            <person name="Goodwin L."/>
            <person name="Pitluck S."/>
            <person name="Peters L."/>
            <person name="Mikhailova N."/>
            <person name="Davenport K."/>
            <person name="Kyrpides N."/>
            <person name="Mavromatis K."/>
            <person name="Pagani I."/>
            <person name="Ivanova N."/>
            <person name="Ovchinnikova G."/>
            <person name="Zeytun A."/>
            <person name="Detter J.C."/>
            <person name="Han C."/>
            <person name="Land M."/>
            <person name="Hauser L."/>
            <person name="Markowitz V."/>
            <person name="Cheng J.-F."/>
            <person name="Hugenholtz P."/>
            <person name="Woyke T."/>
            <person name="Wu D."/>
            <person name="Tindall B."/>
            <person name="Pomrenke H."/>
            <person name="Brambilla E."/>
            <person name="Klenk H.-P."/>
            <person name="Eisen J.A."/>
        </authorList>
    </citation>
    <scope>NUCLEOTIDE SEQUENCE [LARGE SCALE GENOMIC DNA]</scope>
    <source>
        <strain evidence="2">DSM 15883 / CIP 108006 / LMG 21964 / BA134</strain>
    </source>
</reference>
<dbReference type="eggNOG" id="ENOG5032RS5">
    <property type="taxonomic scope" value="Bacteria"/>
</dbReference>
<dbReference type="KEGG" id="bbd:Belba_2381"/>
<dbReference type="OrthoDB" id="6159422at2"/>
<evidence type="ECO:0000313" key="1">
    <source>
        <dbReference type="EMBL" id="AFL84941.1"/>
    </source>
</evidence>
<dbReference type="RefSeq" id="WP_014772900.1">
    <property type="nucleotide sequence ID" value="NC_018010.1"/>
</dbReference>
<dbReference type="STRING" id="866536.Belba_2381"/>
<evidence type="ECO:0000313" key="2">
    <source>
        <dbReference type="Proteomes" id="UP000006050"/>
    </source>
</evidence>
<keyword evidence="2" id="KW-1185">Reference proteome</keyword>
<protein>
    <submittedName>
        <fullName evidence="1">Uncharacterized protein</fullName>
    </submittedName>
</protein>
<name>I3Z6S3_BELBD</name>
<accession>I3Z6S3</accession>
<organism evidence="1 2">
    <name type="scientific">Belliella baltica (strain DSM 15883 / CIP 108006 / LMG 21964 / BA134)</name>
    <dbReference type="NCBI Taxonomy" id="866536"/>
    <lineage>
        <taxon>Bacteria</taxon>
        <taxon>Pseudomonadati</taxon>
        <taxon>Bacteroidota</taxon>
        <taxon>Cytophagia</taxon>
        <taxon>Cytophagales</taxon>
        <taxon>Cyclobacteriaceae</taxon>
        <taxon>Belliella</taxon>
    </lineage>
</organism>
<dbReference type="AlphaFoldDB" id="I3Z6S3"/>
<sequence length="165" mass="18832">MIDLGNFEACVCQRSGQPSESCADRLVLQEKGKKITLKPRSGESAKLLILDGCVLKDNSPKCDGVFFYEKRNTSYIILVELKGGDIDHAFEQIKYTREQRTEYTSLKNHFRQNRSGSIIESAFVISNHRIDRVTHQKLEKAHGLRLKAILHSEATTPLQDLRTWL</sequence>
<proteinExistence type="predicted"/>
<dbReference type="Proteomes" id="UP000006050">
    <property type="component" value="Chromosome"/>
</dbReference>
<gene>
    <name evidence="1" type="ordered locus">Belba_2381</name>
</gene>
<dbReference type="HOGENOM" id="CLU_1607335_0_0_10"/>